<feature type="transmembrane region" description="Helical" evidence="2">
    <location>
        <begin position="65"/>
        <end position="87"/>
    </location>
</feature>
<feature type="compositionally biased region" description="Low complexity" evidence="1">
    <location>
        <begin position="110"/>
        <end position="128"/>
    </location>
</feature>
<evidence type="ECO:0000313" key="3">
    <source>
        <dbReference type="EMBL" id="KAF4116388.1"/>
    </source>
</evidence>
<keyword evidence="2" id="KW-0472">Membrane</keyword>
<evidence type="ECO:0000256" key="2">
    <source>
        <dbReference type="SAM" id="Phobius"/>
    </source>
</evidence>
<keyword evidence="2" id="KW-0812">Transmembrane</keyword>
<reference evidence="3 4" key="1">
    <citation type="submission" date="2020-04" db="EMBL/GenBank/DDBJ databases">
        <title>Chromosome-level genome assembly of a cyprinid fish Onychostoma macrolepis by integration of Nanopore Sequencing, Bionano and Hi-C technology.</title>
        <authorList>
            <person name="Wang D."/>
        </authorList>
    </citation>
    <scope>NUCLEOTIDE SEQUENCE [LARGE SCALE GENOMIC DNA]</scope>
    <source>
        <strain evidence="3">SWU-2019</strain>
        <tissue evidence="3">Muscle</tissue>
    </source>
</reference>
<gene>
    <name evidence="3" type="ORF">G5714_003877</name>
</gene>
<feature type="region of interest" description="Disordered" evidence="1">
    <location>
        <begin position="101"/>
        <end position="155"/>
    </location>
</feature>
<feature type="transmembrane region" description="Helical" evidence="2">
    <location>
        <begin position="21"/>
        <end position="45"/>
    </location>
</feature>
<accession>A0A7J6DAN7</accession>
<name>A0A7J6DAN7_9TELE</name>
<keyword evidence="4" id="KW-1185">Reference proteome</keyword>
<protein>
    <submittedName>
        <fullName evidence="3">Uncharacterized protein</fullName>
    </submittedName>
</protein>
<organism evidence="3 4">
    <name type="scientific">Onychostoma macrolepis</name>
    <dbReference type="NCBI Taxonomy" id="369639"/>
    <lineage>
        <taxon>Eukaryota</taxon>
        <taxon>Metazoa</taxon>
        <taxon>Chordata</taxon>
        <taxon>Craniata</taxon>
        <taxon>Vertebrata</taxon>
        <taxon>Euteleostomi</taxon>
        <taxon>Actinopterygii</taxon>
        <taxon>Neopterygii</taxon>
        <taxon>Teleostei</taxon>
        <taxon>Ostariophysi</taxon>
        <taxon>Cypriniformes</taxon>
        <taxon>Cyprinidae</taxon>
        <taxon>Acrossocheilinae</taxon>
        <taxon>Onychostoma</taxon>
    </lineage>
</organism>
<comment type="caution">
    <text evidence="3">The sequence shown here is derived from an EMBL/GenBank/DDBJ whole genome shotgun (WGS) entry which is preliminary data.</text>
</comment>
<evidence type="ECO:0000313" key="4">
    <source>
        <dbReference type="Proteomes" id="UP000579812"/>
    </source>
</evidence>
<dbReference type="EMBL" id="JAAMOB010000003">
    <property type="protein sequence ID" value="KAF4116388.1"/>
    <property type="molecule type" value="Genomic_DNA"/>
</dbReference>
<keyword evidence="2" id="KW-1133">Transmembrane helix</keyword>
<evidence type="ECO:0000256" key="1">
    <source>
        <dbReference type="SAM" id="MobiDB-lite"/>
    </source>
</evidence>
<sequence length="155" mass="17204">MKFTDKDFIYLHFNQAFHRVVPVYLFGSVGFVLLTSVALLAEMILTANGDHAVGDLRLIVFPLESFFVFCVLISAHIPSVVSGITCLQCCQREARANDFPVTGFNQNQDSQNAAESSESPASGSNQSQKTAESFEMNPTPTVEMKLREKNLCYKK</sequence>
<proteinExistence type="predicted"/>
<feature type="compositionally biased region" description="Basic and acidic residues" evidence="1">
    <location>
        <begin position="144"/>
        <end position="155"/>
    </location>
</feature>
<dbReference type="AlphaFoldDB" id="A0A7J6DAN7"/>
<dbReference type="Proteomes" id="UP000579812">
    <property type="component" value="Unassembled WGS sequence"/>
</dbReference>